<feature type="region of interest" description="Disordered" evidence="1">
    <location>
        <begin position="46"/>
        <end position="76"/>
    </location>
</feature>
<dbReference type="Proteomes" id="UP000186268">
    <property type="component" value="Unassembled WGS sequence"/>
</dbReference>
<evidence type="ECO:0000259" key="2">
    <source>
        <dbReference type="Pfam" id="PF16485"/>
    </source>
</evidence>
<evidence type="ECO:0000313" key="4">
    <source>
        <dbReference type="Proteomes" id="UP000186268"/>
    </source>
</evidence>
<reference evidence="3 4" key="1">
    <citation type="submission" date="2016-09" db="EMBL/GenBank/DDBJ databases">
        <title>Xenorhabdus thuongxuanensis sp. nov. and Xenorhabdus eapokensis sp. nov., isolated from Steinernema species.</title>
        <authorList>
            <person name="Kaempfer P."/>
            <person name="Tobias N.J."/>
            <person name="Phan Ke L."/>
            <person name="Bode H.B."/>
            <person name="Glaeser S.P."/>
        </authorList>
    </citation>
    <scope>NUCLEOTIDE SEQUENCE [LARGE SCALE GENOMIC DNA]</scope>
    <source>
        <strain evidence="3 4">DL20</strain>
    </source>
</reference>
<organism evidence="3 4">
    <name type="scientific">Xenorhabdus eapokensis</name>
    <dbReference type="NCBI Taxonomy" id="1873482"/>
    <lineage>
        <taxon>Bacteria</taxon>
        <taxon>Pseudomonadati</taxon>
        <taxon>Pseudomonadota</taxon>
        <taxon>Gammaproteobacteria</taxon>
        <taxon>Enterobacterales</taxon>
        <taxon>Morganellaceae</taxon>
        <taxon>Xenorhabdus</taxon>
    </lineage>
</organism>
<gene>
    <name evidence="3" type="ORF">Xedl_01479</name>
</gene>
<feature type="compositionally biased region" description="Polar residues" evidence="1">
    <location>
        <begin position="46"/>
        <end position="56"/>
    </location>
</feature>
<name>A0A1Q5TUV5_9GAMM</name>
<feature type="domain" description="Protealysin N-terminal propeptide" evidence="2">
    <location>
        <begin position="9"/>
        <end position="46"/>
    </location>
</feature>
<dbReference type="RefSeq" id="WP_074023175.1">
    <property type="nucleotide sequence ID" value="NZ_CAWNAG010000180.1"/>
</dbReference>
<dbReference type="OrthoDB" id="6445763at2"/>
<dbReference type="InterPro" id="IPR032475">
    <property type="entry name" value="Protealysin_N_PP"/>
</dbReference>
<dbReference type="Pfam" id="PF16485">
    <property type="entry name" value="PLN_propep"/>
    <property type="match status" value="1"/>
</dbReference>
<dbReference type="AlphaFoldDB" id="A0A1Q5TUV5"/>
<keyword evidence="4" id="KW-1185">Reference proteome</keyword>
<comment type="caution">
    <text evidence="3">The sequence shown here is derived from an EMBL/GenBank/DDBJ whole genome shotgun (WGS) entry which is preliminary data.</text>
</comment>
<sequence>MSNNEARKQNIIPPYLLEYIAKTCDANDKECVLNTLEHVNKLMKNSINKNALNSQDDPLIYKKKPEPEDSYSLPEK</sequence>
<protein>
    <submittedName>
        <fullName evidence="3">Peptidase M4</fullName>
    </submittedName>
</protein>
<proteinExistence type="predicted"/>
<evidence type="ECO:0000256" key="1">
    <source>
        <dbReference type="SAM" id="MobiDB-lite"/>
    </source>
</evidence>
<dbReference type="EMBL" id="MKGQ01000007">
    <property type="protein sequence ID" value="OKP03960.1"/>
    <property type="molecule type" value="Genomic_DNA"/>
</dbReference>
<evidence type="ECO:0000313" key="3">
    <source>
        <dbReference type="EMBL" id="OKP03960.1"/>
    </source>
</evidence>
<accession>A0A1Q5TUV5</accession>